<organism evidence="1 2">
    <name type="scientific">Dichanthelium oligosanthes</name>
    <dbReference type="NCBI Taxonomy" id="888268"/>
    <lineage>
        <taxon>Eukaryota</taxon>
        <taxon>Viridiplantae</taxon>
        <taxon>Streptophyta</taxon>
        <taxon>Embryophyta</taxon>
        <taxon>Tracheophyta</taxon>
        <taxon>Spermatophyta</taxon>
        <taxon>Magnoliopsida</taxon>
        <taxon>Liliopsida</taxon>
        <taxon>Poales</taxon>
        <taxon>Poaceae</taxon>
        <taxon>PACMAD clade</taxon>
        <taxon>Panicoideae</taxon>
        <taxon>Panicodae</taxon>
        <taxon>Paniceae</taxon>
        <taxon>Dichantheliinae</taxon>
        <taxon>Dichanthelium</taxon>
    </lineage>
</organism>
<name>A0A1E5VE69_9POAL</name>
<feature type="non-terminal residue" evidence="1">
    <location>
        <position position="1"/>
    </location>
</feature>
<protein>
    <submittedName>
        <fullName evidence="1">Uncharacterized protein</fullName>
    </submittedName>
</protein>
<evidence type="ECO:0000313" key="1">
    <source>
        <dbReference type="EMBL" id="OEL23439.1"/>
    </source>
</evidence>
<gene>
    <name evidence="1" type="ORF">BAE44_0015543</name>
</gene>
<keyword evidence="2" id="KW-1185">Reference proteome</keyword>
<evidence type="ECO:0000313" key="2">
    <source>
        <dbReference type="Proteomes" id="UP000095767"/>
    </source>
</evidence>
<sequence length="53" mass="5545">LLLLGARPSAAVTAYLAGLSRRQLREMLGALGREGPGILEWAMRGVCRAGHAG</sequence>
<reference evidence="1 2" key="1">
    <citation type="submission" date="2016-09" db="EMBL/GenBank/DDBJ databases">
        <title>The draft genome of Dichanthelium oligosanthes: A C3 panicoid grass species.</title>
        <authorList>
            <person name="Studer A.J."/>
            <person name="Schnable J.C."/>
            <person name="Brutnell T.P."/>
        </authorList>
    </citation>
    <scope>NUCLEOTIDE SEQUENCE [LARGE SCALE GENOMIC DNA]</scope>
    <source>
        <strain evidence="2">cv. Kellogg 1175</strain>
        <tissue evidence="1">Leaf</tissue>
    </source>
</reference>
<accession>A0A1E5VE69</accession>
<dbReference type="AlphaFoldDB" id="A0A1E5VE69"/>
<dbReference type="EMBL" id="LWDX02042509">
    <property type="protein sequence ID" value="OEL23439.1"/>
    <property type="molecule type" value="Genomic_DNA"/>
</dbReference>
<proteinExistence type="predicted"/>
<dbReference type="Proteomes" id="UP000095767">
    <property type="component" value="Unassembled WGS sequence"/>
</dbReference>
<comment type="caution">
    <text evidence="1">The sequence shown here is derived from an EMBL/GenBank/DDBJ whole genome shotgun (WGS) entry which is preliminary data.</text>
</comment>